<evidence type="ECO:0000256" key="2">
    <source>
        <dbReference type="ARBA" id="ARBA00011003"/>
    </source>
</evidence>
<keyword evidence="6" id="KW-0547">Nucleotide-binding</keyword>
<reference evidence="10" key="1">
    <citation type="submission" date="2020-01" db="EMBL/GenBank/DDBJ databases">
        <authorList>
            <consortium name="DOE Joint Genome Institute"/>
            <person name="Haridas S."/>
            <person name="Albert R."/>
            <person name="Binder M."/>
            <person name="Bloem J."/>
            <person name="Labutti K."/>
            <person name="Salamov A."/>
            <person name="Andreopoulos B."/>
            <person name="Baker S.E."/>
            <person name="Barry K."/>
            <person name="Bills G."/>
            <person name="Bluhm B.H."/>
            <person name="Cannon C."/>
            <person name="Castanera R."/>
            <person name="Culley D.E."/>
            <person name="Daum C."/>
            <person name="Ezra D."/>
            <person name="Gonzalez J.B."/>
            <person name="Henrissat B."/>
            <person name="Kuo A."/>
            <person name="Liang C."/>
            <person name="Lipzen A."/>
            <person name="Lutzoni F."/>
            <person name="Magnuson J."/>
            <person name="Mondo S."/>
            <person name="Nolan M."/>
            <person name="Ohm R."/>
            <person name="Pangilinan J."/>
            <person name="Park H.-J."/>
            <person name="Ramirez L."/>
            <person name="Alfaro M."/>
            <person name="Sun H."/>
            <person name="Tritt A."/>
            <person name="Yoshinaga Y."/>
            <person name="Zwiers L.-H."/>
            <person name="Turgeon B.G."/>
            <person name="Goodwin S.B."/>
            <person name="Spatafora J.W."/>
            <person name="Crous P.W."/>
            <person name="Grigoriev I.V."/>
        </authorList>
    </citation>
    <scope>NUCLEOTIDE SEQUENCE</scope>
    <source>
        <strain evidence="10">P77</strain>
    </source>
</reference>
<accession>A0A6A5KTN7</accession>
<keyword evidence="7" id="KW-0418">Kinase</keyword>
<keyword evidence="11" id="KW-1185">Reference proteome</keyword>
<evidence type="ECO:0000256" key="4">
    <source>
        <dbReference type="ARBA" id="ARBA00019824"/>
    </source>
</evidence>
<dbReference type="AlphaFoldDB" id="A0A6A5KTN7"/>
<dbReference type="GO" id="GO:0005634">
    <property type="term" value="C:nucleus"/>
    <property type="evidence" value="ECO:0007669"/>
    <property type="project" value="TreeGrafter"/>
</dbReference>
<dbReference type="Pfam" id="PF16575">
    <property type="entry name" value="CLP1_P"/>
    <property type="match status" value="1"/>
</dbReference>
<evidence type="ECO:0000256" key="6">
    <source>
        <dbReference type="ARBA" id="ARBA00022741"/>
    </source>
</evidence>
<keyword evidence="8" id="KW-0067">ATP-binding</keyword>
<dbReference type="Proteomes" id="UP000800040">
    <property type="component" value="Unassembled WGS sequence"/>
</dbReference>
<protein>
    <recommendedName>
        <fullName evidence="4">Polynucleotide 5'-hydroxyl-kinase GRC3</fullName>
    </recommendedName>
    <alternativeName>
        <fullName evidence="3">Polynucleotide 5'-hydroxyl-kinase grc3</fullName>
    </alternativeName>
</protein>
<proteinExistence type="inferred from homology"/>
<evidence type="ECO:0000256" key="8">
    <source>
        <dbReference type="ARBA" id="ARBA00022840"/>
    </source>
</evidence>
<evidence type="ECO:0000313" key="11">
    <source>
        <dbReference type="Proteomes" id="UP000800040"/>
    </source>
</evidence>
<dbReference type="Gene3D" id="3.40.50.300">
    <property type="entry name" value="P-loop containing nucleotide triphosphate hydrolases"/>
    <property type="match status" value="1"/>
</dbReference>
<dbReference type="InterPro" id="IPR032319">
    <property type="entry name" value="CLP1_P"/>
</dbReference>
<sequence length="663" mass="73010">MSGKRKRGEYARSDAIPTVTPLTAVAAARLKTEAATTVLNTPEVSLQSIPAASPLMESGASEQEESDAAEYHVPLPCNIKLCNWGNEAQNILSDTDSELTINLNKHATISLLGCFDFTVRRGAININGANIGTISRDGQKHRVHRAFVPATHAIFKLRGLDSTNHIVIRSCKAPAPLGHLNPLFTRLWNAKPQHWTSRSFCVVTDSNSDLLSRPLQPEVAPEDWLRAIEECANSPSITVITGCPSSGKSTFARRLVNRSLTGLGKNAPSVPTVCYLDLDMRKQEYAPSGQISLAVLRDLNLGPSFTHPSIPSGSGNSAANEIIRAHAIPMNLANYAEHYQACVEDLFLAYRNLCSSNASLPLVIDTPGFLWASDLNILNKLLVRLKPHKMVHIGDTQAIETETAAKLHLLQTTASQYRCTVHEITARRPQLAAMRTDAELKSMQMQSYFHLKTSSIHPSHGQTLRWTSNPLSHLTPWEFCYEETAMRAQDMVGFALYSEAIEPESLLHAVNGSIMQIVQTTSSVIPDPYTSLPRTGKCRIPYFPESERTGMVEPLDARTTRLVCTVMIRGFDPERKVVQVLVPKTHEPLLYGLLAERTVFVGGCCDMPEWAFVEDGYATAGISSSGSPASGAVRREMVWAERKDVIQGMGYLNTVRRVRKFQT</sequence>
<keyword evidence="5" id="KW-0808">Transferase</keyword>
<dbReference type="SUPFAM" id="SSF52540">
    <property type="entry name" value="P-loop containing nucleoside triphosphate hydrolases"/>
    <property type="match status" value="1"/>
</dbReference>
<evidence type="ECO:0000313" key="10">
    <source>
        <dbReference type="EMBL" id="KAF1839550.1"/>
    </source>
</evidence>
<dbReference type="OrthoDB" id="4054781at2759"/>
<evidence type="ECO:0000259" key="9">
    <source>
        <dbReference type="Pfam" id="PF16575"/>
    </source>
</evidence>
<comment type="similarity">
    <text evidence="2">Belongs to the Clp1 family. NOL9/GRC3 subfamily.</text>
</comment>
<name>A0A6A5KTN7_9PLEO</name>
<evidence type="ECO:0000256" key="3">
    <source>
        <dbReference type="ARBA" id="ARBA00018706"/>
    </source>
</evidence>
<dbReference type="GO" id="GO:0005524">
    <property type="term" value="F:ATP binding"/>
    <property type="evidence" value="ECO:0007669"/>
    <property type="project" value="UniProtKB-KW"/>
</dbReference>
<dbReference type="EMBL" id="ML975244">
    <property type="protein sequence ID" value="KAF1839550.1"/>
    <property type="molecule type" value="Genomic_DNA"/>
</dbReference>
<organism evidence="10 11">
    <name type="scientific">Decorospora gaudefroyi</name>
    <dbReference type="NCBI Taxonomy" id="184978"/>
    <lineage>
        <taxon>Eukaryota</taxon>
        <taxon>Fungi</taxon>
        <taxon>Dikarya</taxon>
        <taxon>Ascomycota</taxon>
        <taxon>Pezizomycotina</taxon>
        <taxon>Dothideomycetes</taxon>
        <taxon>Pleosporomycetidae</taxon>
        <taxon>Pleosporales</taxon>
        <taxon>Pleosporineae</taxon>
        <taxon>Pleosporaceae</taxon>
        <taxon>Decorospora</taxon>
    </lineage>
</organism>
<feature type="domain" description="Clp1 P-loop" evidence="9">
    <location>
        <begin position="245"/>
        <end position="450"/>
    </location>
</feature>
<dbReference type="GO" id="GO:0000448">
    <property type="term" value="P:cleavage in ITS2 between 5.8S rRNA and LSU-rRNA of tricistronic rRNA transcript (SSU-rRNA, 5.8S rRNA, LSU-rRNA)"/>
    <property type="evidence" value="ECO:0007669"/>
    <property type="project" value="TreeGrafter"/>
</dbReference>
<dbReference type="InterPro" id="IPR045116">
    <property type="entry name" value="Clp1/Grc3"/>
</dbReference>
<evidence type="ECO:0000256" key="1">
    <source>
        <dbReference type="ARBA" id="ARBA00003798"/>
    </source>
</evidence>
<evidence type="ECO:0000256" key="7">
    <source>
        <dbReference type="ARBA" id="ARBA00022777"/>
    </source>
</evidence>
<evidence type="ECO:0000256" key="5">
    <source>
        <dbReference type="ARBA" id="ARBA00022679"/>
    </source>
</evidence>
<dbReference type="PANTHER" id="PTHR12755:SF3">
    <property type="entry name" value="POLYNUCLEOTIDE 5'-HYDROXYL-KINASE NOL9"/>
    <property type="match status" value="1"/>
</dbReference>
<dbReference type="GO" id="GO:0051731">
    <property type="term" value="F:polynucleotide 5'-hydroxyl-kinase activity"/>
    <property type="evidence" value="ECO:0007669"/>
    <property type="project" value="InterPro"/>
</dbReference>
<comment type="function">
    <text evidence="1">Polynucleotide 5'-kinase involved in rRNA processing.</text>
</comment>
<gene>
    <name evidence="10" type="ORF">BDW02DRAFT_563605</name>
</gene>
<dbReference type="PANTHER" id="PTHR12755">
    <property type="entry name" value="CLEAVAGE/POLYADENYLATION FACTOR IA SUBUNIT CLP1P"/>
    <property type="match status" value="1"/>
</dbReference>
<dbReference type="InterPro" id="IPR027417">
    <property type="entry name" value="P-loop_NTPase"/>
</dbReference>